<dbReference type="Pfam" id="PF00149">
    <property type="entry name" value="Metallophos"/>
    <property type="match status" value="1"/>
</dbReference>
<evidence type="ECO:0000256" key="2">
    <source>
        <dbReference type="ARBA" id="ARBA00005419"/>
    </source>
</evidence>
<evidence type="ECO:0000313" key="10">
    <source>
        <dbReference type="EMBL" id="AUR52605.1"/>
    </source>
</evidence>
<protein>
    <recommendedName>
        <fullName evidence="3">bis(5'-nucleosyl)-tetraphosphatase (symmetrical)</fullName>
        <ecNumber evidence="3">3.6.1.41</ecNumber>
    </recommendedName>
    <alternativeName>
        <fullName evidence="6">Ap4A hydrolase</fullName>
    </alternativeName>
    <alternativeName>
        <fullName evidence="5">Diadenosine 5',5'''-P1,P4-tetraphosphate pyrophosphohydrolase</fullName>
    </alternativeName>
    <alternativeName>
        <fullName evidence="7">Diadenosine tetraphosphatase</fullName>
    </alternativeName>
</protein>
<organism evidence="10 11">
    <name type="scientific">Aquella oligotrophica</name>
    <dbReference type="NCBI Taxonomy" id="2067065"/>
    <lineage>
        <taxon>Bacteria</taxon>
        <taxon>Pseudomonadati</taxon>
        <taxon>Pseudomonadota</taxon>
        <taxon>Betaproteobacteria</taxon>
        <taxon>Neisseriales</taxon>
        <taxon>Neisseriaceae</taxon>
        <taxon>Aquella</taxon>
    </lineage>
</organism>
<evidence type="ECO:0000256" key="8">
    <source>
        <dbReference type="ARBA" id="ARBA00049417"/>
    </source>
</evidence>
<dbReference type="InterPro" id="IPR029052">
    <property type="entry name" value="Metallo-depent_PP-like"/>
</dbReference>
<dbReference type="PANTHER" id="PTHR40942:SF4">
    <property type="entry name" value="CYTOCHROME C5"/>
    <property type="match status" value="1"/>
</dbReference>
<dbReference type="NCBIfam" id="TIGR00668">
    <property type="entry name" value="apaH"/>
    <property type="match status" value="1"/>
</dbReference>
<dbReference type="EMBL" id="CP024847">
    <property type="protein sequence ID" value="AUR52605.1"/>
    <property type="molecule type" value="Genomic_DNA"/>
</dbReference>
<dbReference type="NCBIfam" id="NF001204">
    <property type="entry name" value="PRK00166.1"/>
    <property type="match status" value="1"/>
</dbReference>
<evidence type="ECO:0000256" key="5">
    <source>
        <dbReference type="ARBA" id="ARBA00031248"/>
    </source>
</evidence>
<name>A0A2I7N8P0_9NEIS</name>
<comment type="catalytic activity">
    <reaction evidence="8">
        <text>P(1),P(4)-bis(5'-adenosyl) tetraphosphate + H2O = 2 ADP + 2 H(+)</text>
        <dbReference type="Rhea" id="RHEA:24252"/>
        <dbReference type="ChEBI" id="CHEBI:15377"/>
        <dbReference type="ChEBI" id="CHEBI:15378"/>
        <dbReference type="ChEBI" id="CHEBI:58141"/>
        <dbReference type="ChEBI" id="CHEBI:456216"/>
        <dbReference type="EC" id="3.6.1.41"/>
    </reaction>
</comment>
<evidence type="ECO:0000256" key="6">
    <source>
        <dbReference type="ARBA" id="ARBA00032248"/>
    </source>
</evidence>
<comment type="function">
    <text evidence="1">Hydrolyzes diadenosine 5',5'''-P1,P4-tetraphosphate to yield ADP.</text>
</comment>
<keyword evidence="11" id="KW-1185">Reference proteome</keyword>
<dbReference type="RefSeq" id="WP_102951894.1">
    <property type="nucleotide sequence ID" value="NZ_CP024847.1"/>
</dbReference>
<comment type="similarity">
    <text evidence="2">Belongs to the Ap4A hydrolase family.</text>
</comment>
<evidence type="ECO:0000259" key="9">
    <source>
        <dbReference type="Pfam" id="PF00149"/>
    </source>
</evidence>
<proteinExistence type="inferred from homology"/>
<dbReference type="InterPro" id="IPR004843">
    <property type="entry name" value="Calcineurin-like_PHP"/>
</dbReference>
<evidence type="ECO:0000256" key="3">
    <source>
        <dbReference type="ARBA" id="ARBA00012506"/>
    </source>
</evidence>
<dbReference type="GO" id="GO:0008803">
    <property type="term" value="F:bis(5'-nucleosyl)-tetraphosphatase (symmetrical) activity"/>
    <property type="evidence" value="ECO:0007669"/>
    <property type="project" value="UniProtKB-EC"/>
</dbReference>
<dbReference type="PANTHER" id="PTHR40942">
    <property type="match status" value="1"/>
</dbReference>
<reference evidence="11" key="1">
    <citation type="submission" date="2017-11" db="EMBL/GenBank/DDBJ databases">
        <authorList>
            <person name="Chan K.G."/>
            <person name="Lee L.S."/>
        </authorList>
    </citation>
    <scope>NUCLEOTIDE SEQUENCE [LARGE SCALE GENOMIC DNA]</scope>
    <source>
        <strain evidence="11">DSM 100970</strain>
    </source>
</reference>
<dbReference type="Gene3D" id="3.60.21.10">
    <property type="match status" value="1"/>
</dbReference>
<dbReference type="PIRSF" id="PIRSF000903">
    <property type="entry name" value="B5n-ttraPtase_sm"/>
    <property type="match status" value="1"/>
</dbReference>
<evidence type="ECO:0000313" key="11">
    <source>
        <dbReference type="Proteomes" id="UP000236655"/>
    </source>
</evidence>
<dbReference type="KEGG" id="nba:CUN60_09960"/>
<dbReference type="Proteomes" id="UP000236655">
    <property type="component" value="Chromosome"/>
</dbReference>
<evidence type="ECO:0000256" key="4">
    <source>
        <dbReference type="ARBA" id="ARBA00022801"/>
    </source>
</evidence>
<dbReference type="EC" id="3.6.1.41" evidence="3"/>
<dbReference type="InterPro" id="IPR004617">
    <property type="entry name" value="ApaH"/>
</dbReference>
<evidence type="ECO:0000256" key="1">
    <source>
        <dbReference type="ARBA" id="ARBA00003413"/>
    </source>
</evidence>
<dbReference type="OrthoDB" id="9807890at2"/>
<dbReference type="SUPFAM" id="SSF56300">
    <property type="entry name" value="Metallo-dependent phosphatases"/>
    <property type="match status" value="1"/>
</dbReference>
<dbReference type="AlphaFoldDB" id="A0A2I7N8P0"/>
<accession>A0A2I7N8P0</accession>
<feature type="domain" description="Calcineurin-like phosphoesterase" evidence="9">
    <location>
        <begin position="5"/>
        <end position="142"/>
    </location>
</feature>
<sequence>MARYAIGDIQGCYKELMQLIKIIDFNPSKDVLYLVGDLVNRGPDSLEVIKWLYKNQDSVITVLGNHDIYLLARYTNLIRPDNEDTLSPLLRDKNIGRYIDWIRSCPLIYHDSQHILVHAGIYPQMDFNELLHISHAISNNLKSGNYRRFIDRIYGNKPNSWDSEMDHFKKMKFVINACTRMRLLNRHDYSLDYKYKGMLGNVPEDLVPWFHAPFDSSIDKKIVFGHWAALGFFHDRHYLALDTGCAWGRKLTAINLENSEIAQVVYGTV</sequence>
<evidence type="ECO:0000256" key="7">
    <source>
        <dbReference type="ARBA" id="ARBA00033210"/>
    </source>
</evidence>
<gene>
    <name evidence="10" type="ORF">CUN60_09960</name>
</gene>
<keyword evidence="4" id="KW-0378">Hydrolase</keyword>